<feature type="compositionally biased region" description="Basic residues" evidence="1">
    <location>
        <begin position="264"/>
        <end position="273"/>
    </location>
</feature>
<name>A0A951U494_9CYAN</name>
<dbReference type="AlphaFoldDB" id="A0A951U494"/>
<reference evidence="3" key="1">
    <citation type="submission" date="2021-05" db="EMBL/GenBank/DDBJ databases">
        <authorList>
            <person name="Pietrasiak N."/>
            <person name="Ward R."/>
            <person name="Stajich J.E."/>
            <person name="Kurbessoian T."/>
        </authorList>
    </citation>
    <scope>NUCLEOTIDE SEQUENCE</scope>
    <source>
        <strain evidence="3">GSE-TBD4-15B</strain>
    </source>
</reference>
<keyword evidence="2" id="KW-1133">Transmembrane helix</keyword>
<feature type="transmembrane region" description="Helical" evidence="2">
    <location>
        <begin position="58"/>
        <end position="75"/>
    </location>
</feature>
<organism evidence="3 4">
    <name type="scientific">Pegethrix bostrychoides GSE-TBD4-15B</name>
    <dbReference type="NCBI Taxonomy" id="2839662"/>
    <lineage>
        <taxon>Bacteria</taxon>
        <taxon>Bacillati</taxon>
        <taxon>Cyanobacteriota</taxon>
        <taxon>Cyanophyceae</taxon>
        <taxon>Oculatellales</taxon>
        <taxon>Oculatellaceae</taxon>
        <taxon>Pegethrix</taxon>
    </lineage>
</organism>
<dbReference type="EMBL" id="JAHHHV010000010">
    <property type="protein sequence ID" value="MBW4464267.1"/>
    <property type="molecule type" value="Genomic_DNA"/>
</dbReference>
<reference evidence="3" key="2">
    <citation type="journal article" date="2022" name="Microbiol. Resour. Announc.">
        <title>Metagenome Sequencing to Explore Phylogenomics of Terrestrial Cyanobacteria.</title>
        <authorList>
            <person name="Ward R.D."/>
            <person name="Stajich J.E."/>
            <person name="Johansen J.R."/>
            <person name="Huntemann M."/>
            <person name="Clum A."/>
            <person name="Foster B."/>
            <person name="Foster B."/>
            <person name="Roux S."/>
            <person name="Palaniappan K."/>
            <person name="Varghese N."/>
            <person name="Mukherjee S."/>
            <person name="Reddy T.B.K."/>
            <person name="Daum C."/>
            <person name="Copeland A."/>
            <person name="Chen I.A."/>
            <person name="Ivanova N.N."/>
            <person name="Kyrpides N.C."/>
            <person name="Shapiro N."/>
            <person name="Eloe-Fadrosh E.A."/>
            <person name="Pietrasiak N."/>
        </authorList>
    </citation>
    <scope>NUCLEOTIDE SEQUENCE</scope>
    <source>
        <strain evidence="3">GSE-TBD4-15B</strain>
    </source>
</reference>
<keyword evidence="2" id="KW-0812">Transmembrane</keyword>
<accession>A0A951U494</accession>
<comment type="caution">
    <text evidence="3">The sequence shown here is derived from an EMBL/GenBank/DDBJ whole genome shotgun (WGS) entry which is preliminary data.</text>
</comment>
<gene>
    <name evidence="3" type="ORF">KME07_02350</name>
</gene>
<feature type="transmembrane region" description="Helical" evidence="2">
    <location>
        <begin position="33"/>
        <end position="52"/>
    </location>
</feature>
<evidence type="ECO:0000256" key="1">
    <source>
        <dbReference type="SAM" id="MobiDB-lite"/>
    </source>
</evidence>
<evidence type="ECO:0000313" key="3">
    <source>
        <dbReference type="EMBL" id="MBW4464267.1"/>
    </source>
</evidence>
<evidence type="ECO:0000313" key="4">
    <source>
        <dbReference type="Proteomes" id="UP000707356"/>
    </source>
</evidence>
<dbReference type="Proteomes" id="UP000707356">
    <property type="component" value="Unassembled WGS sequence"/>
</dbReference>
<feature type="region of interest" description="Disordered" evidence="1">
    <location>
        <begin position="215"/>
        <end position="273"/>
    </location>
</feature>
<protein>
    <submittedName>
        <fullName evidence="3">Phosphate ABC transporter permease</fullName>
    </submittedName>
</protein>
<evidence type="ECO:0000256" key="2">
    <source>
        <dbReference type="SAM" id="Phobius"/>
    </source>
</evidence>
<sequence>MLIPITRKKFEELVPLTATFNQYRFYWGKLTDILQRVLISVAGLVAVVVLNYFAGERFQIILAFLASATGLYWFWSPAYRATRRNLDCRKYKFSGFFEGEVLDTFITENLVGKEETVNKQGELVIIENRERRINLEISDDTGFVVTTQAPLLREHRSIRPGDTAQLLVMSNRGDLSRISFVSDVFLPESDLWVSEYPYLRRDIFREVCRQLGQGAERDQYQDPYQSRDDYRQGREPRRRSQAEGYDDRYDPRDYPDGPDDRGRGSVKRLRGSR</sequence>
<keyword evidence="2" id="KW-0472">Membrane</keyword>
<feature type="compositionally biased region" description="Basic and acidic residues" evidence="1">
    <location>
        <begin position="215"/>
        <end position="263"/>
    </location>
</feature>
<proteinExistence type="predicted"/>